<dbReference type="RefSeq" id="YP_009144708.1">
    <property type="nucleotide sequence ID" value="NC_027264.1"/>
</dbReference>
<keyword evidence="14" id="KW-0496">Mitochondrion</keyword>
<dbReference type="EMBL" id="KP712785">
    <property type="protein sequence ID" value="AKL82790.1"/>
    <property type="molecule type" value="Genomic_DNA"/>
</dbReference>
<dbReference type="SUPFAM" id="SSF81336">
    <property type="entry name" value="F1F0 ATP synthase subunit A"/>
    <property type="match status" value="1"/>
</dbReference>
<dbReference type="AlphaFoldDB" id="A0A0G3F178"/>
<dbReference type="GO" id="GO:0045259">
    <property type="term" value="C:proton-transporting ATP synthase complex"/>
    <property type="evidence" value="ECO:0007669"/>
    <property type="project" value="UniProtKB-KW"/>
</dbReference>
<dbReference type="GeneID" id="24573110"/>
<evidence type="ECO:0000256" key="7">
    <source>
        <dbReference type="ARBA" id="ARBA00022781"/>
    </source>
</evidence>
<keyword evidence="6 13" id="KW-0812">Transmembrane</keyword>
<evidence type="ECO:0000313" key="18">
    <source>
        <dbReference type="EMBL" id="AKL82885.1"/>
    </source>
</evidence>
<keyword evidence="5" id="KW-0138">CF(0)</keyword>
<dbReference type="EMBL" id="KP712797">
    <property type="protein sequence ID" value="AKL82979.1"/>
    <property type="molecule type" value="Genomic_DNA"/>
</dbReference>
<feature type="transmembrane region" description="Helical" evidence="13">
    <location>
        <begin position="191"/>
        <end position="210"/>
    </location>
</feature>
<evidence type="ECO:0000313" key="14">
    <source>
        <dbReference type="EMBL" id="AKJ77228.1"/>
    </source>
</evidence>
<dbReference type="InterPro" id="IPR035908">
    <property type="entry name" value="F0_ATP_A_sf"/>
</dbReference>
<comment type="similarity">
    <text evidence="2">Belongs to the ATPase A chain family.</text>
</comment>
<dbReference type="FunFam" id="1.20.120.220:FF:000003">
    <property type="entry name" value="ATP synthase subunit a"/>
    <property type="match status" value="1"/>
</dbReference>
<dbReference type="PRINTS" id="PR00123">
    <property type="entry name" value="ATPASEA"/>
</dbReference>
<keyword evidence="11" id="KW-0066">ATP synthesis</keyword>
<keyword evidence="4" id="KW-0813">Transport</keyword>
<dbReference type="VEuPathDB" id="FungiDB:Q0085"/>
<geneLocation type="mitochondrion" evidence="14"/>
<feature type="transmembrane region" description="Helical" evidence="13">
    <location>
        <begin position="92"/>
        <end position="112"/>
    </location>
</feature>
<evidence type="ECO:0000313" key="19">
    <source>
        <dbReference type="EMBL" id="AKL82979.1"/>
    </source>
</evidence>
<evidence type="ECO:0000313" key="16">
    <source>
        <dbReference type="EMBL" id="AKL82790.1"/>
    </source>
</evidence>
<dbReference type="EMBL" id="KP712791">
    <property type="protein sequence ID" value="AKL82885.1"/>
    <property type="molecule type" value="Genomic_DNA"/>
</dbReference>
<dbReference type="NCBIfam" id="TIGR01131">
    <property type="entry name" value="ATP_synt_6_or_A"/>
    <property type="match status" value="1"/>
</dbReference>
<feature type="transmembrane region" description="Helical" evidence="13">
    <location>
        <begin position="118"/>
        <end position="137"/>
    </location>
</feature>
<evidence type="ECO:0000256" key="6">
    <source>
        <dbReference type="ARBA" id="ARBA00022692"/>
    </source>
</evidence>
<evidence type="ECO:0000313" key="17">
    <source>
        <dbReference type="EMBL" id="AKL82867.1"/>
    </source>
</evidence>
<dbReference type="HAMAP" id="MF_01393">
    <property type="entry name" value="ATP_synth_a_bact"/>
    <property type="match status" value="1"/>
</dbReference>
<dbReference type="PROSITE" id="PS00449">
    <property type="entry name" value="ATPASE_A"/>
    <property type="match status" value="1"/>
</dbReference>
<organism evidence="14">
    <name type="scientific">Saccharomyces cerevisiae</name>
    <name type="common">Baker's yeast</name>
    <dbReference type="NCBI Taxonomy" id="4932"/>
    <lineage>
        <taxon>Eukaryota</taxon>
        <taxon>Fungi</taxon>
        <taxon>Dikarya</taxon>
        <taxon>Ascomycota</taxon>
        <taxon>Saccharomycotina</taxon>
        <taxon>Saccharomycetes</taxon>
        <taxon>Saccharomycetales</taxon>
        <taxon>Saccharomycetaceae</taxon>
        <taxon>Saccharomyces</taxon>
    </lineage>
</organism>
<accession>A0A0G3F178</accession>
<dbReference type="InterPro" id="IPR023011">
    <property type="entry name" value="ATP_synth_F0_asu_AS"/>
</dbReference>
<dbReference type="Gene3D" id="1.20.120.220">
    <property type="entry name" value="ATP synthase, F0 complex, subunit A"/>
    <property type="match status" value="1"/>
</dbReference>
<name>A0A0G3F178_YEASX</name>
<proteinExistence type="inferred from homology"/>
<evidence type="ECO:0000256" key="10">
    <source>
        <dbReference type="ARBA" id="ARBA00023136"/>
    </source>
</evidence>
<reference evidence="15" key="1">
    <citation type="journal article" date="2015" name="G3 (Bethesda)">
        <title>A Dynamic Mobile DNA Family in the Yeast Mitochondrial Genome.</title>
        <authorList>
            <person name="Wu B."/>
            <person name="Hao W."/>
        </authorList>
    </citation>
    <scope>NUCLEOTIDE SEQUENCE</scope>
    <source>
        <strain evidence="17">BC187</strain>
        <strain evidence="15">DBVPG1106</strain>
        <strain evidence="18">L1528</strain>
        <strain evidence="16">YJM975</strain>
        <strain evidence="19">YJM978</strain>
    </source>
</reference>
<feature type="transmembrane region" description="Helical" evidence="13">
    <location>
        <begin position="149"/>
        <end position="171"/>
    </location>
</feature>
<dbReference type="CDD" id="cd00310">
    <property type="entry name" value="ATP-synt_Fo_a_6"/>
    <property type="match status" value="1"/>
</dbReference>
<evidence type="ECO:0000256" key="4">
    <source>
        <dbReference type="ARBA" id="ARBA00022448"/>
    </source>
</evidence>
<dbReference type="InterPro" id="IPR045083">
    <property type="entry name" value="ATP_synth_F0_asu_bact/mt"/>
</dbReference>
<dbReference type="PANTHER" id="PTHR11410">
    <property type="entry name" value="ATP SYNTHASE SUBUNIT A"/>
    <property type="match status" value="1"/>
</dbReference>
<dbReference type="SMR" id="A0A0G3F178"/>
<keyword evidence="7" id="KW-0375">Hydrogen ion transport</keyword>
<protein>
    <recommendedName>
        <fullName evidence="3 12">ATP synthase subunit a</fullName>
    </recommendedName>
</protein>
<evidence type="ECO:0000256" key="12">
    <source>
        <dbReference type="RuleBase" id="RU004450"/>
    </source>
</evidence>
<evidence type="ECO:0000256" key="9">
    <source>
        <dbReference type="ARBA" id="ARBA00023065"/>
    </source>
</evidence>
<evidence type="ECO:0000256" key="8">
    <source>
        <dbReference type="ARBA" id="ARBA00022989"/>
    </source>
</evidence>
<keyword evidence="9" id="KW-0406">Ion transport</keyword>
<dbReference type="GO" id="GO:0016787">
    <property type="term" value="F:hydrolase activity"/>
    <property type="evidence" value="ECO:0007669"/>
    <property type="project" value="UniProtKB-KW"/>
</dbReference>
<dbReference type="GO" id="GO:0046933">
    <property type="term" value="F:proton-transporting ATP synthase activity, rotational mechanism"/>
    <property type="evidence" value="ECO:0007669"/>
    <property type="project" value="TreeGrafter"/>
</dbReference>
<sequence>MFNLLNTYITSPLDQFEIRTLFGLQSSFIDLSCLNLTTFSLYTIIVLLVITSLYTLTNNNNKIIGSRWLISQEAIYDTIMNMTKGQIGGKNWGLYFPMIFTLFMFIFIANLISMIPYSFALSAHLVFIISLSIVIWLGNTILGLYKHGWVFFSLFVPAGTPLPLVPLLVIIETLSYFARAISLGLRLGSNILAGHLLMVILAGLTFNFMLINLFTLVFGFVPLAMILAIMILEFAIGIIQSYVWTILTASYLKDAVYLH</sequence>
<evidence type="ECO:0000256" key="1">
    <source>
        <dbReference type="ARBA" id="ARBA00004448"/>
    </source>
</evidence>
<dbReference type="EMBL" id="KR260476">
    <property type="protein sequence ID" value="AKJ77228.1"/>
    <property type="molecule type" value="Genomic_DNA"/>
</dbReference>
<keyword evidence="10 13" id="KW-0472">Membrane</keyword>
<feature type="transmembrane region" description="Helical" evidence="13">
    <location>
        <begin position="39"/>
        <end position="57"/>
    </location>
</feature>
<feature type="transmembrane region" description="Helical" evidence="13">
    <location>
        <begin position="217"/>
        <end position="243"/>
    </location>
</feature>
<comment type="subcellular location">
    <subcellularLocation>
        <location evidence="1 12">Mitochondrion inner membrane</location>
        <topology evidence="1 12">Multi-pass membrane protein</topology>
    </subcellularLocation>
</comment>
<dbReference type="EMBL" id="KP712781">
    <property type="protein sequence ID" value="AKL82728.1"/>
    <property type="molecule type" value="Genomic_DNA"/>
</dbReference>
<evidence type="ECO:0000256" key="5">
    <source>
        <dbReference type="ARBA" id="ARBA00022547"/>
    </source>
</evidence>
<dbReference type="Pfam" id="PF00119">
    <property type="entry name" value="ATP-synt_A"/>
    <property type="match status" value="1"/>
</dbReference>
<keyword evidence="15" id="KW-0378">Hydrolase</keyword>
<evidence type="ECO:0000256" key="13">
    <source>
        <dbReference type="SAM" id="Phobius"/>
    </source>
</evidence>
<evidence type="ECO:0000256" key="11">
    <source>
        <dbReference type="ARBA" id="ARBA00023310"/>
    </source>
</evidence>
<dbReference type="PANTHER" id="PTHR11410:SF0">
    <property type="entry name" value="ATP SYNTHASE SUBUNIT A"/>
    <property type="match status" value="1"/>
</dbReference>
<dbReference type="GO" id="GO:0005743">
    <property type="term" value="C:mitochondrial inner membrane"/>
    <property type="evidence" value="ECO:0007669"/>
    <property type="project" value="UniProtKB-SubCell"/>
</dbReference>
<dbReference type="InterPro" id="IPR000568">
    <property type="entry name" value="ATP_synth_F0_asu"/>
</dbReference>
<evidence type="ECO:0000256" key="3">
    <source>
        <dbReference type="ARBA" id="ARBA00021312"/>
    </source>
</evidence>
<reference evidence="14" key="2">
    <citation type="submission" date="2015-04" db="EMBL/GenBank/DDBJ databases">
        <title>Population structure of mitochondrial genomes in Saccharomyces cerevisiae.</title>
        <authorList>
            <person name="Wolters J.F."/>
            <person name="Chiu K."/>
            <person name="Fiumera H.L."/>
        </authorList>
    </citation>
    <scope>NUCLEOTIDE SEQUENCE</scope>
    <source>
        <strain evidence="14">NCYC3594</strain>
    </source>
</reference>
<keyword evidence="8 13" id="KW-1133">Transmembrane helix</keyword>
<gene>
    <name evidence="14" type="primary">atp6</name>
</gene>
<evidence type="ECO:0000256" key="2">
    <source>
        <dbReference type="ARBA" id="ARBA00006810"/>
    </source>
</evidence>
<dbReference type="EMBL" id="KP712790">
    <property type="protein sequence ID" value="AKL82867.1"/>
    <property type="molecule type" value="Genomic_DNA"/>
</dbReference>
<evidence type="ECO:0000313" key="15">
    <source>
        <dbReference type="EMBL" id="AKL82728.1"/>
    </source>
</evidence>